<evidence type="ECO:0000313" key="5">
    <source>
        <dbReference type="Proteomes" id="UP000005239"/>
    </source>
</evidence>
<keyword evidence="2" id="KW-0812">Transmembrane</keyword>
<accession>A0A2A6B7J4</accession>
<feature type="signal peptide" evidence="3">
    <location>
        <begin position="1"/>
        <end position="25"/>
    </location>
</feature>
<keyword evidence="2" id="KW-1133">Transmembrane helix</keyword>
<reference evidence="4" key="2">
    <citation type="submission" date="2022-06" db="UniProtKB">
        <authorList>
            <consortium name="EnsemblMetazoa"/>
        </authorList>
    </citation>
    <scope>IDENTIFICATION</scope>
    <source>
        <strain evidence="4">PS312</strain>
    </source>
</reference>
<feature type="transmembrane region" description="Helical" evidence="2">
    <location>
        <begin position="1295"/>
        <end position="1315"/>
    </location>
</feature>
<dbReference type="Proteomes" id="UP000005239">
    <property type="component" value="Unassembled WGS sequence"/>
</dbReference>
<feature type="region of interest" description="Disordered" evidence="1">
    <location>
        <begin position="76"/>
        <end position="122"/>
    </location>
</feature>
<evidence type="ECO:0000256" key="1">
    <source>
        <dbReference type="SAM" id="MobiDB-lite"/>
    </source>
</evidence>
<evidence type="ECO:0000313" key="4">
    <source>
        <dbReference type="EnsemblMetazoa" id="PPA28072.1"/>
    </source>
</evidence>
<sequence>MIRIPTRLLIFSLIFAVLLYEGVESKRVAAGAVVGVGAAAPEEVRTVEEAFSEEAVVVHVVAPAAVALPGSVVDPNRLHPHHPGEAEAPMDPMDTRAEPQDPMAVTTTDHRGGVGPIDTTAIRSLSSGGYGGVYTTRMASGTASRTETRTEPIVSESPTMTALMVKDVLFPGEFRKPSKTIFSYEDDGMRRRYDMNGNTEKKEKANGAESAIREGLLLGMHARLQVEASKGNAGSEKALSTVKKMTEADKDEVVTVKDEQRAVLVGSIPYFWGDSNLPQGNNETDCAHFSPINNHANFTICNVTSLIRCEKSLGDITVIGRRTKSFMESFSDDSSSSRLSNSLIDVKVIVNTASGEKADDLSWFCPATDHCCEWECCSIVNKEVSEFDAPDEGFRNAVNGFFVICAIVFGILIIVVCCTLCMRHEAMKQQAAINRRGQRQQVRERQPLTATFPKKADYPRQPPIQHQGNYGWNNTPSAPPAMNLLSRRLLLFMFNIFILLNDKVGGTSGEDRALFVMGFSPMPKSVAPIRNTSIGGNDENRYSWSTRYYGGNFTATRMVTYYNGGAYGSVYSIKTGPVVAKPNTDLQPIASERPTVTTEMIKDVLFPGKFRKPSKALFHVENNYNLKRWRFDMKGNVEGTAKNDINIIELEKQGYMKEEVAVIFSTVNPVLVKSVPYFWGNDSLPILDNDCADVSPINLQRVYDPDFEICNTTLLKICQRSLGDIPVIGRMKESPLTFMRRVHSRSWTPPANRVVVYDKNGLADIKVQVKKADGDTADELSWFCPSSHRCCEWECCSFVKEVFVEYQKPDKTLIRWRPDEEAVAVVAEAVVEVDRVAEEAAVVVHEEVQAVVASLPPGEVDRNPPPHGEVEAPLDRAVTVHLEALMDRMGPVEARIVVPITDHREDRIAIDIMETPTSLCERTLTTGSMAGHARTCRYRSFWGGDGYGGGYITRSGPTLSGTAPVKQQAPSESPTITTKTIREVLFPHGVPSKEVFDFEDNEYRVRYDEDGNVSNQMDMLKTYLEGLKSRKQDPLDRLGKAFLDGHNGKDEEATIKDEESPVLIGSIPYFWGDENLPNRDNETDCTDFSPINSPSNFTICNMTSLIWCQKSLSEAIVVGKKKPNRWDEAVDNKIIVKNGNGTIANEFAWFCPPSEQCCEWECCGTEEKKHTETDPPDEQFISMVHALIIFAIIFITIIACCICCRCMSKNESIAVARTPQQRRQTVEMQPLTADYPKQQPSSSPRARYVPLHRSAEREQPMLHQPQPGGNIGWSVTPSAPPAYEDIKSFGTVEEWIRNAFFLLIILITIGIVYMFCACLCNHTETMNNMERTIRAAAQTNGTQSNNRTIVNTAIGDYPRLVPQRPMQQQPDTNTIGWSLLMTIAKFYAYSLSLQECDYLAAISQLNEPSGARDFIVILFCLALLAMCRMCVYAFSEKRKNGTNEPGEYGPVPFGGPRQHSPRIQPLLEHHSDSADVEAGLRSSTPTIEYPAPKISSYNPNVFANL</sequence>
<dbReference type="PANTHER" id="PTHR47520">
    <property type="entry name" value="CX DOMAIN-CONTAINING PROTEIN-RELATED"/>
    <property type="match status" value="1"/>
</dbReference>
<feature type="region of interest" description="Disordered" evidence="1">
    <location>
        <begin position="1441"/>
        <end position="1463"/>
    </location>
</feature>
<keyword evidence="5" id="KW-1185">Reference proteome</keyword>
<feature type="region of interest" description="Disordered" evidence="1">
    <location>
        <begin position="434"/>
        <end position="472"/>
    </location>
</feature>
<feature type="transmembrane region" description="Helical" evidence="2">
    <location>
        <begin position="400"/>
        <end position="422"/>
    </location>
</feature>
<keyword evidence="3" id="KW-0732">Signal</keyword>
<feature type="chain" id="PRO_5043983012" evidence="3">
    <location>
        <begin position="26"/>
        <end position="1505"/>
    </location>
</feature>
<feature type="transmembrane region" description="Helical" evidence="2">
    <location>
        <begin position="489"/>
        <end position="506"/>
    </location>
</feature>
<evidence type="ECO:0000256" key="2">
    <source>
        <dbReference type="SAM" id="Phobius"/>
    </source>
</evidence>
<evidence type="ECO:0000256" key="3">
    <source>
        <dbReference type="SAM" id="SignalP"/>
    </source>
</evidence>
<dbReference type="PANTHER" id="PTHR47520:SF13">
    <property type="entry name" value="PROTEIN CBG10012"/>
    <property type="match status" value="1"/>
</dbReference>
<dbReference type="EnsemblMetazoa" id="PPA28072.1">
    <property type="protein sequence ID" value="PPA28072.1"/>
    <property type="gene ID" value="WBGene00117626"/>
</dbReference>
<organism evidence="4 5">
    <name type="scientific">Pristionchus pacificus</name>
    <name type="common">Parasitic nematode worm</name>
    <dbReference type="NCBI Taxonomy" id="54126"/>
    <lineage>
        <taxon>Eukaryota</taxon>
        <taxon>Metazoa</taxon>
        <taxon>Ecdysozoa</taxon>
        <taxon>Nematoda</taxon>
        <taxon>Chromadorea</taxon>
        <taxon>Rhabditida</taxon>
        <taxon>Rhabditina</taxon>
        <taxon>Diplogasteromorpha</taxon>
        <taxon>Diplogasteroidea</taxon>
        <taxon>Neodiplogasteridae</taxon>
        <taxon>Pristionchus</taxon>
    </lineage>
</organism>
<accession>A0A8R1UJ87</accession>
<proteinExistence type="predicted"/>
<feature type="transmembrane region" description="Helical" evidence="2">
    <location>
        <begin position="1414"/>
        <end position="1434"/>
    </location>
</feature>
<reference evidence="5" key="1">
    <citation type="journal article" date="2008" name="Nat. Genet.">
        <title>The Pristionchus pacificus genome provides a unique perspective on nematode lifestyle and parasitism.</title>
        <authorList>
            <person name="Dieterich C."/>
            <person name="Clifton S.W."/>
            <person name="Schuster L.N."/>
            <person name="Chinwalla A."/>
            <person name="Delehaunty K."/>
            <person name="Dinkelacker I."/>
            <person name="Fulton L."/>
            <person name="Fulton R."/>
            <person name="Godfrey J."/>
            <person name="Minx P."/>
            <person name="Mitreva M."/>
            <person name="Roeseler W."/>
            <person name="Tian H."/>
            <person name="Witte H."/>
            <person name="Yang S.P."/>
            <person name="Wilson R.K."/>
            <person name="Sommer R.J."/>
        </authorList>
    </citation>
    <scope>NUCLEOTIDE SEQUENCE [LARGE SCALE GENOMIC DNA]</scope>
    <source>
        <strain evidence="5">PS312</strain>
    </source>
</reference>
<feature type="transmembrane region" description="Helical" evidence="2">
    <location>
        <begin position="1180"/>
        <end position="1204"/>
    </location>
</feature>
<protein>
    <submittedName>
        <fullName evidence="4">Uncharacterized protein</fullName>
    </submittedName>
</protein>
<name>A0A2A6B7J4_PRIPA</name>
<gene>
    <name evidence="4" type="primary">WBGene00117626</name>
</gene>
<keyword evidence="2" id="KW-0472">Membrane</keyword>